<evidence type="ECO:0000313" key="1">
    <source>
        <dbReference type="EMBL" id="XRI77861.1"/>
    </source>
</evidence>
<dbReference type="EMBL" id="CP127527">
    <property type="protein sequence ID" value="XRI77861.1"/>
    <property type="molecule type" value="Genomic_DNA"/>
</dbReference>
<protein>
    <submittedName>
        <fullName evidence="1">Uncharacterized protein</fullName>
    </submittedName>
</protein>
<keyword evidence="2" id="KW-1185">Reference proteome</keyword>
<gene>
    <name evidence="1" type="ORF">EC580_004070</name>
</gene>
<sequence length="500" mass="55595">MMELPLTSLILIASLVVLVLIAVLWKLRTQKTPTAAPRPKSTVQKAPRPSASTGKVQEAAPAASAAAQIEEVSILDEVEIYLSYGHLEQASTTLRWYVDHHRGDQEQARRLLEIYLALADVDRYAEILERLCEHPAHGGVDCREDIFAGLQMDPQNLQLRVLAEALLGMSVAAIEAELAQRRPQRTDTGPALAHIALAEARQNLEQAIVNPEPFDLGGINLSGFNAPTDRGQGREAESPGPTQDNRPLLVGEMSLGVLDEAETTAVAGIISPLTAARQLRAAGQDDVAERLLRRNLILDPRKLALHVELLELLYHRRQAATYAEELLYLYLTLWGAGAALRHRLLHHGQHLGAHPLWSELDNIDGNEHRLAPLAEQYGLYVPITAIPISSPPLILEQIRRDNVIVTADHDDSILHEFNQLLDYGQVEEAVSLLEMATIAQPANGDYYAPLLEMYERMDAQDRFSDFIKSVLAADTQPDEEIMRQMFDLAERLQRRTRHAI</sequence>
<reference evidence="1 2" key="1">
    <citation type="journal article" date="2019" name="Int. J. Syst. Evol. Microbiol.">
        <title>Acidithiobacillus sulfuriphilus sp. nov.: an extremely acidophilic sulfur-oxidizing chemolithotroph isolated from a neutral pH environment.</title>
        <authorList>
            <person name="Falagan C."/>
            <person name="Moya-Beltran A."/>
            <person name="Castro M."/>
            <person name="Quatrini R."/>
            <person name="Johnson D.B."/>
        </authorList>
    </citation>
    <scope>NUCLEOTIDE SEQUENCE [LARGE SCALE GENOMIC DNA]</scope>
    <source>
        <strain evidence="1 2">CJ-2</strain>
    </source>
</reference>
<proteinExistence type="predicted"/>
<evidence type="ECO:0000313" key="2">
    <source>
        <dbReference type="Proteomes" id="UP000271650"/>
    </source>
</evidence>
<name>A0ACD5HQT7_9PROT</name>
<accession>A0ACD5HQT7</accession>
<organism evidence="1 2">
    <name type="scientific">Acidithiobacillus sulfuriphilus</name>
    <dbReference type="NCBI Taxonomy" id="1867749"/>
    <lineage>
        <taxon>Bacteria</taxon>
        <taxon>Pseudomonadati</taxon>
        <taxon>Pseudomonadota</taxon>
        <taxon>Acidithiobacillia</taxon>
        <taxon>Acidithiobacillales</taxon>
        <taxon>Acidithiobacillaceae</taxon>
        <taxon>Acidithiobacillus</taxon>
    </lineage>
</organism>
<dbReference type="Proteomes" id="UP000271650">
    <property type="component" value="Chromosome"/>
</dbReference>